<feature type="non-terminal residue" evidence="1">
    <location>
        <position position="198"/>
    </location>
</feature>
<organism evidence="1 2">
    <name type="scientific">Coniosporium uncinatum</name>
    <dbReference type="NCBI Taxonomy" id="93489"/>
    <lineage>
        <taxon>Eukaryota</taxon>
        <taxon>Fungi</taxon>
        <taxon>Dikarya</taxon>
        <taxon>Ascomycota</taxon>
        <taxon>Pezizomycotina</taxon>
        <taxon>Dothideomycetes</taxon>
        <taxon>Dothideomycetes incertae sedis</taxon>
        <taxon>Coniosporium</taxon>
    </lineage>
</organism>
<proteinExistence type="predicted"/>
<comment type="caution">
    <text evidence="1">The sequence shown here is derived from an EMBL/GenBank/DDBJ whole genome shotgun (WGS) entry which is preliminary data.</text>
</comment>
<protein>
    <submittedName>
        <fullName evidence="1">Uncharacterized protein</fullName>
    </submittedName>
</protein>
<dbReference type="EMBL" id="JAWDJW010006023">
    <property type="protein sequence ID" value="KAK3066082.1"/>
    <property type="molecule type" value="Genomic_DNA"/>
</dbReference>
<dbReference type="Proteomes" id="UP001186974">
    <property type="component" value="Unassembled WGS sequence"/>
</dbReference>
<evidence type="ECO:0000313" key="2">
    <source>
        <dbReference type="Proteomes" id="UP001186974"/>
    </source>
</evidence>
<sequence length="198" mass="22046">MDVHRCRFVPYPTSSINALAFSHPSVQEDSAKQIPSLRLAVGRANGDIEIWNPLRGAWVRETIFVGGKDRSVEGLAWTQEPDEVDHEGNALPGKLRLFSIGFSSTVTEWNLSTGLPLRQSSGNHSDVWCLAAQPRWREPEEEENSQTMQRKTEGQWRGQNLVVGCADGTLALLSTADDDLQFGRFISRPTTKKARVLS</sequence>
<keyword evidence="2" id="KW-1185">Reference proteome</keyword>
<reference evidence="1" key="1">
    <citation type="submission" date="2024-09" db="EMBL/GenBank/DDBJ databases">
        <title>Black Yeasts Isolated from many extreme environments.</title>
        <authorList>
            <person name="Coleine C."/>
            <person name="Stajich J.E."/>
            <person name="Selbmann L."/>
        </authorList>
    </citation>
    <scope>NUCLEOTIDE SEQUENCE</scope>
    <source>
        <strain evidence="1">CCFEE 5737</strain>
    </source>
</reference>
<name>A0ACC3DEI3_9PEZI</name>
<evidence type="ECO:0000313" key="1">
    <source>
        <dbReference type="EMBL" id="KAK3066082.1"/>
    </source>
</evidence>
<accession>A0ACC3DEI3</accession>
<gene>
    <name evidence="1" type="ORF">LTS18_002043</name>
</gene>